<dbReference type="EC" id="2.7.7.102" evidence="3"/>
<dbReference type="Proteomes" id="UP000220797">
    <property type="component" value="Unassembled WGS sequence"/>
</dbReference>
<dbReference type="PANTHER" id="PTHR31399">
    <property type="entry name" value="DNA-DIRECTED PRIMASE / POLYMERASE PROTEIN"/>
    <property type="match status" value="1"/>
</dbReference>
<dbReference type="OMA" id="VSEIYYL"/>
<dbReference type="GO" id="GO:0031297">
    <property type="term" value="P:replication fork processing"/>
    <property type="evidence" value="ECO:0007669"/>
    <property type="project" value="TreeGrafter"/>
</dbReference>
<evidence type="ECO:0000256" key="2">
    <source>
        <dbReference type="ARBA" id="ARBA00044677"/>
    </source>
</evidence>
<sequence length="870" mass="106367">MVIDTENFYGKRKNEKNSFDGNIEKYNILKRMKSLGEQNKNIKKKIFYKQHEALLCYNEFLKSNILNSNKNIILYTEELDNSKRCFIVDNFSSFLKYYCFYSLSLSEIYFDENVETNNVINKNKNNINENKNEQEMNLYELIITNEKRWLFFDIEYDIINNYENKKSILFIFLIEFCLFMYKNFNIEICLNDFLILDSSSSDKISFHIIVKNIHTLDHNYYEYLIDYCYFFLNQTNLSKNTFYDKYKEKQRKSNLKDERNYLLFDNEESIKYFVDLFIAHINEKIDQTENIFIINSSTIYLEHQENNFFNNFQNKLIYDKCLRDDKNVKNDKNLYDHKNIKNDNENIKNDKNLYTHRNTSDDKDLNNDKNIKDNNIMNTEKNIKDDKYLNNDKDINDNNIYCYNNNHKFKCDINYNKENENTIEKKTKKKESQYFYLYQKELKDIIEHYINILKNKDFENEEKYNYIILLYARKKNVNLNEHIEDYKYNFNCYNVMNENNFVDRNFKSFNYLKNNEDNDIEKIKNAEKFIPNDHNLYEKNKKDILLKCIIDNSVYSKNRNFRMIFSSKKNKKNKLLLSNLNVKKYNRNNIYNVILKSLVTFHFSNDANYQINEEKIFKNEKINDKSEKNCVSEYIYTYKHLKSKQFNSYKNISLDKICYNHINNILKIIFFWNFELYKNFRKNKIYINNFQNEIKKEYFYRIILIYNNMKFENFKEYANNNNNHLNTELELKDNKKNTISINNEEKSSLTNTRKDTICKSNSVNINSLDNYDTLFLKNDMFHLHVLSEYKKAFNNKNDDILFLIKYFLYSISYYEEEYVLNFRDNKYCKNKKFSHKSNHIYIIYNYNRNLFVQKCYDNDCSHFVSEINYL</sequence>
<proteinExistence type="predicted"/>
<evidence type="ECO:0000313" key="7">
    <source>
        <dbReference type="Proteomes" id="UP000220797"/>
    </source>
</evidence>
<dbReference type="OrthoDB" id="5988181at2759"/>
<dbReference type="GO" id="GO:0006264">
    <property type="term" value="P:mitochondrial DNA replication"/>
    <property type="evidence" value="ECO:0007669"/>
    <property type="project" value="TreeGrafter"/>
</dbReference>
<dbReference type="GO" id="GO:0009411">
    <property type="term" value="P:response to UV"/>
    <property type="evidence" value="ECO:0007669"/>
    <property type="project" value="TreeGrafter"/>
</dbReference>
<organism evidence="6 7">
    <name type="scientific">Plasmodium gallinaceum</name>
    <dbReference type="NCBI Taxonomy" id="5849"/>
    <lineage>
        <taxon>Eukaryota</taxon>
        <taxon>Sar</taxon>
        <taxon>Alveolata</taxon>
        <taxon>Apicomplexa</taxon>
        <taxon>Aconoidasida</taxon>
        <taxon>Haemosporida</taxon>
        <taxon>Plasmodiidae</taxon>
        <taxon>Plasmodium</taxon>
        <taxon>Plasmodium (Haemamoeba)</taxon>
    </lineage>
</organism>
<name>A0A1J1GSR5_PLAGA</name>
<dbReference type="InterPro" id="IPR044917">
    <property type="entry name" value="PRIMPOL"/>
</dbReference>
<evidence type="ECO:0000256" key="1">
    <source>
        <dbReference type="ARBA" id="ARBA00026139"/>
    </source>
</evidence>
<dbReference type="RefSeq" id="XP_028528382.1">
    <property type="nucleotide sequence ID" value="XM_028671762.1"/>
</dbReference>
<comment type="caution">
    <text evidence="6">The sequence shown here is derived from an EMBL/GenBank/DDBJ whole genome shotgun (WGS) entry which is preliminary data.</text>
</comment>
<comment type="catalytic activity">
    <reaction evidence="4">
        <text>DNA(n) + a 2'-deoxyribonucleoside 5'-triphosphate = DNA(n+1) + diphosphate</text>
        <dbReference type="Rhea" id="RHEA:22508"/>
        <dbReference type="Rhea" id="RHEA-COMP:17339"/>
        <dbReference type="Rhea" id="RHEA-COMP:17340"/>
        <dbReference type="ChEBI" id="CHEBI:33019"/>
        <dbReference type="ChEBI" id="CHEBI:61560"/>
        <dbReference type="ChEBI" id="CHEBI:173112"/>
        <dbReference type="EC" id="2.7.7.7"/>
    </reaction>
    <physiologicalReaction direction="left-to-right" evidence="4">
        <dbReference type="Rhea" id="RHEA:22509"/>
    </physiologicalReaction>
</comment>
<dbReference type="PANTHER" id="PTHR31399:SF0">
    <property type="entry name" value="DNA-DIRECTED PRIMASE_POLYMERASE PROTEIN"/>
    <property type="match status" value="1"/>
</dbReference>
<evidence type="ECO:0000256" key="5">
    <source>
        <dbReference type="SAM" id="MobiDB-lite"/>
    </source>
</evidence>
<dbReference type="GO" id="GO:0042276">
    <property type="term" value="P:error-prone translesion synthesis"/>
    <property type="evidence" value="ECO:0007669"/>
    <property type="project" value="InterPro"/>
</dbReference>
<comment type="catalytic activity">
    <reaction evidence="2">
        <text>ssDNA + n NTP = ssDNA/pppN(pN)n-1 hybrid + (n-1) diphosphate.</text>
        <dbReference type="EC" id="2.7.7.102"/>
    </reaction>
</comment>
<accession>A0A1J1GSR5</accession>
<dbReference type="GO" id="GO:0005759">
    <property type="term" value="C:mitochondrial matrix"/>
    <property type="evidence" value="ECO:0007669"/>
    <property type="project" value="TreeGrafter"/>
</dbReference>
<reference evidence="6" key="1">
    <citation type="submission" date="2015-04" db="EMBL/GenBank/DDBJ databases">
        <authorList>
            <consortium name="Pathogen Informatics"/>
        </authorList>
    </citation>
    <scope>NUCLEOTIDE SEQUENCE [LARGE SCALE GENOMIC DNA]</scope>
    <source>
        <strain evidence="6">8A</strain>
    </source>
</reference>
<dbReference type="GeneID" id="39731304"/>
<protein>
    <recommendedName>
        <fullName evidence="1">DNA-directed primase/polymerase protein</fullName>
        <ecNumber evidence="3">2.7.7.102</ecNumber>
    </recommendedName>
</protein>
<dbReference type="GO" id="GO:0005634">
    <property type="term" value="C:nucleus"/>
    <property type="evidence" value="ECO:0007669"/>
    <property type="project" value="TreeGrafter"/>
</dbReference>
<feature type="region of interest" description="Disordered" evidence="5">
    <location>
        <begin position="337"/>
        <end position="368"/>
    </location>
</feature>
<dbReference type="AlphaFoldDB" id="A0A1J1GSR5"/>
<evidence type="ECO:0000256" key="4">
    <source>
        <dbReference type="ARBA" id="ARBA00047303"/>
    </source>
</evidence>
<keyword evidence="7" id="KW-1185">Reference proteome</keyword>
<dbReference type="EMBL" id="CVMV01000045">
    <property type="protein sequence ID" value="CRG95574.1"/>
    <property type="molecule type" value="Genomic_DNA"/>
</dbReference>
<evidence type="ECO:0000313" key="6">
    <source>
        <dbReference type="EMBL" id="CRG95574.1"/>
    </source>
</evidence>
<dbReference type="GO" id="GO:0003682">
    <property type="term" value="F:chromatin binding"/>
    <property type="evidence" value="ECO:0007669"/>
    <property type="project" value="TreeGrafter"/>
</dbReference>
<dbReference type="GO" id="GO:0003887">
    <property type="term" value="F:DNA-directed DNA polymerase activity"/>
    <property type="evidence" value="ECO:0007669"/>
    <property type="project" value="UniProtKB-EC"/>
</dbReference>
<evidence type="ECO:0000256" key="3">
    <source>
        <dbReference type="ARBA" id="ARBA00044768"/>
    </source>
</evidence>
<gene>
    <name evidence="6" type="ORF">PGAL8A_00277100</name>
</gene>
<dbReference type="VEuPathDB" id="PlasmoDB:PGAL8A_00277100"/>